<feature type="domain" description="VOC" evidence="16">
    <location>
        <begin position="151"/>
        <end position="275"/>
    </location>
</feature>
<dbReference type="STRING" id="592050.SAMN05421875_12053"/>
<evidence type="ECO:0000256" key="2">
    <source>
        <dbReference type="ARBA" id="ARBA00001954"/>
    </source>
</evidence>
<dbReference type="InterPro" id="IPR054560">
    <property type="entry name" value="XylE-like_N"/>
</dbReference>
<dbReference type="PROSITE" id="PS00082">
    <property type="entry name" value="EXTRADIOL_DIOXYGENAS"/>
    <property type="match status" value="1"/>
</dbReference>
<evidence type="ECO:0000256" key="1">
    <source>
        <dbReference type="ARBA" id="ARBA00000163"/>
    </source>
</evidence>
<evidence type="ECO:0000256" key="14">
    <source>
        <dbReference type="ARBA" id="ARBA00031146"/>
    </source>
</evidence>
<evidence type="ECO:0000256" key="6">
    <source>
        <dbReference type="ARBA" id="ARBA00022190"/>
    </source>
</evidence>
<evidence type="ECO:0000256" key="10">
    <source>
        <dbReference type="ARBA" id="ARBA00022964"/>
    </source>
</evidence>
<dbReference type="GeneID" id="34231861"/>
<evidence type="ECO:0000256" key="3">
    <source>
        <dbReference type="ARBA" id="ARBA00008784"/>
    </source>
</evidence>
<dbReference type="GO" id="GO:0008198">
    <property type="term" value="F:ferrous iron binding"/>
    <property type="evidence" value="ECO:0007669"/>
    <property type="project" value="InterPro"/>
</dbReference>
<feature type="domain" description="VOC" evidence="16">
    <location>
        <begin position="5"/>
        <end position="120"/>
    </location>
</feature>
<evidence type="ECO:0000256" key="8">
    <source>
        <dbReference type="ARBA" id="ARBA00022737"/>
    </source>
</evidence>
<proteinExistence type="inferred from homology"/>
<dbReference type="InterPro" id="IPR037523">
    <property type="entry name" value="VOC_core"/>
</dbReference>
<evidence type="ECO:0000256" key="13">
    <source>
        <dbReference type="ARBA" id="ARBA00030369"/>
    </source>
</evidence>
<evidence type="ECO:0000256" key="9">
    <source>
        <dbReference type="ARBA" id="ARBA00022797"/>
    </source>
</evidence>
<dbReference type="AlphaFoldDB" id="A0A1H4CRA1"/>
<evidence type="ECO:0000256" key="11">
    <source>
        <dbReference type="ARBA" id="ARBA00023002"/>
    </source>
</evidence>
<evidence type="ECO:0000256" key="4">
    <source>
        <dbReference type="ARBA" id="ARBA00011881"/>
    </source>
</evidence>
<comment type="cofactor">
    <cofactor evidence="2 15">
        <name>Fe(2+)</name>
        <dbReference type="ChEBI" id="CHEBI:29033"/>
    </cofactor>
</comment>
<dbReference type="PROSITE" id="PS51819">
    <property type="entry name" value="VOC"/>
    <property type="match status" value="2"/>
</dbReference>
<sequence length="314" mass="34969">MGVLRIGHASLRVMDIAAAVKHYEEVLGLKTVMKDNAGNVYLKCWDEWDKYSIILTPSDRAGLNHVAYKVEKDEDLEALQARIEAWGIQTTLLPEGTLPSTGRMLQFNLPSGHEMRLYAMKEYVGTDVGTVNPDPWPDGIRGAGAHWLDHLLLMCEMNPEAGINKVQDNTRFMKECLDFFLTEQVLVGPQGDMQAATWMARTTTPHDIAFVGGPVSGLHHIAFFLDSWHDVLKAADVMAKKKVKIDVAPTRHGITRGETIYFFDPSGNRNETFAGLGYLAQPDRPVTTWSEDKLGSGIFFHTGELVASFTDVYT</sequence>
<evidence type="ECO:0000313" key="17">
    <source>
        <dbReference type="EMBL" id="SEA62926.1"/>
    </source>
</evidence>
<dbReference type="NCBIfam" id="TIGR03211">
    <property type="entry name" value="catechol_2_3"/>
    <property type="match status" value="1"/>
</dbReference>
<protein>
    <recommendedName>
        <fullName evidence="6">Metapyrocatechase</fullName>
        <ecNumber evidence="5">1.13.11.2</ecNumber>
    </recommendedName>
    <alternativeName>
        <fullName evidence="14">CatO2ase</fullName>
    </alternativeName>
    <alternativeName>
        <fullName evidence="13">Catechol 2,3-dioxygenase</fullName>
    </alternativeName>
</protein>
<evidence type="ECO:0000256" key="5">
    <source>
        <dbReference type="ARBA" id="ARBA00013117"/>
    </source>
</evidence>
<dbReference type="InterPro" id="IPR029068">
    <property type="entry name" value="Glyas_Bleomycin-R_OHBP_Dase"/>
</dbReference>
<organism evidence="17 18">
    <name type="scientific">Acidovorax soli</name>
    <dbReference type="NCBI Taxonomy" id="592050"/>
    <lineage>
        <taxon>Bacteria</taxon>
        <taxon>Pseudomonadati</taxon>
        <taxon>Pseudomonadota</taxon>
        <taxon>Betaproteobacteria</taxon>
        <taxon>Burkholderiales</taxon>
        <taxon>Comamonadaceae</taxon>
        <taxon>Acidovorax</taxon>
    </lineage>
</organism>
<gene>
    <name evidence="17" type="ORF">SAMN05421875_12053</name>
</gene>
<reference evidence="18" key="1">
    <citation type="submission" date="2016-10" db="EMBL/GenBank/DDBJ databases">
        <authorList>
            <person name="Varghese N."/>
            <person name="Submissions S."/>
        </authorList>
    </citation>
    <scope>NUCLEOTIDE SEQUENCE [LARGE SCALE GENOMIC DNA]</scope>
    <source>
        <strain evidence="18">DSM 25157</strain>
    </source>
</reference>
<keyword evidence="11 15" id="KW-0560">Oxidoreductase</keyword>
<comment type="catalytic activity">
    <reaction evidence="1">
        <text>catechol + O2 = (2Z,4E)-2-hydroxy-6-oxohexa-2,4-dienoate + H(+)</text>
        <dbReference type="Rhea" id="RHEA:17337"/>
        <dbReference type="ChEBI" id="CHEBI:15378"/>
        <dbReference type="ChEBI" id="CHEBI:15379"/>
        <dbReference type="ChEBI" id="CHEBI:18135"/>
        <dbReference type="ChEBI" id="CHEBI:71198"/>
        <dbReference type="EC" id="1.13.11.2"/>
    </reaction>
</comment>
<keyword evidence="9 15" id="KW-0058">Aromatic hydrocarbons catabolism</keyword>
<evidence type="ECO:0000256" key="15">
    <source>
        <dbReference type="RuleBase" id="RU000683"/>
    </source>
</evidence>
<dbReference type="Proteomes" id="UP000199002">
    <property type="component" value="Unassembled WGS sequence"/>
</dbReference>
<evidence type="ECO:0000259" key="16">
    <source>
        <dbReference type="PROSITE" id="PS51819"/>
    </source>
</evidence>
<dbReference type="RefSeq" id="WP_092699304.1">
    <property type="nucleotide sequence ID" value="NZ_CAXIQL010000059.1"/>
</dbReference>
<keyword evidence="18" id="KW-1185">Reference proteome</keyword>
<keyword evidence="12 15" id="KW-0408">Iron</keyword>
<dbReference type="InterPro" id="IPR000486">
    <property type="entry name" value="Xdiol_ring_cleave_dOase_1/2"/>
</dbReference>
<evidence type="ECO:0000256" key="12">
    <source>
        <dbReference type="ARBA" id="ARBA00023004"/>
    </source>
</evidence>
<dbReference type="Pfam" id="PF22247">
    <property type="entry name" value="Diox-like_N"/>
    <property type="match status" value="1"/>
</dbReference>
<comment type="subunit">
    <text evidence="4">Homotetramer.</text>
</comment>
<dbReference type="CDD" id="cd07265">
    <property type="entry name" value="2_3_CTD_N"/>
    <property type="match status" value="1"/>
</dbReference>
<dbReference type="EC" id="1.13.11.2" evidence="5"/>
<keyword evidence="7" id="KW-0479">Metal-binding</keyword>
<dbReference type="GO" id="GO:0018577">
    <property type="term" value="F:catechol 2,3-dioxygenase activity"/>
    <property type="evidence" value="ECO:0007669"/>
    <property type="project" value="UniProtKB-EC"/>
</dbReference>
<dbReference type="InterPro" id="IPR017624">
    <property type="entry name" value="Catechol_2-3_dOase"/>
</dbReference>
<name>A0A1H4CRA1_9BURK</name>
<keyword evidence="8" id="KW-0677">Repeat</keyword>
<comment type="similarity">
    <text evidence="3 15">Belongs to the extradiol ring-cleavage dioxygenase family.</text>
</comment>
<dbReference type="InterPro" id="IPR004360">
    <property type="entry name" value="Glyas_Fos-R_dOase_dom"/>
</dbReference>
<dbReference type="EMBL" id="FNQJ01000020">
    <property type="protein sequence ID" value="SEA62926.1"/>
    <property type="molecule type" value="Genomic_DNA"/>
</dbReference>
<dbReference type="SUPFAM" id="SSF54593">
    <property type="entry name" value="Glyoxalase/Bleomycin resistance protein/Dihydroxybiphenyl dioxygenase"/>
    <property type="match status" value="1"/>
</dbReference>
<dbReference type="Gene3D" id="3.10.180.10">
    <property type="entry name" value="2,3-Dihydroxybiphenyl 1,2-Dioxygenase, domain 1"/>
    <property type="match status" value="2"/>
</dbReference>
<keyword evidence="10 15" id="KW-0223">Dioxygenase</keyword>
<accession>A0A1H4CRA1</accession>
<evidence type="ECO:0000256" key="7">
    <source>
        <dbReference type="ARBA" id="ARBA00022723"/>
    </source>
</evidence>
<dbReference type="Pfam" id="PF00903">
    <property type="entry name" value="Glyoxalase"/>
    <property type="match status" value="1"/>
</dbReference>
<evidence type="ECO:0000313" key="18">
    <source>
        <dbReference type="Proteomes" id="UP000199002"/>
    </source>
</evidence>